<dbReference type="EMBL" id="NRSZ01000738">
    <property type="protein sequence ID" value="PNY25492.1"/>
    <property type="molecule type" value="Genomic_DNA"/>
</dbReference>
<dbReference type="Proteomes" id="UP000236621">
    <property type="component" value="Unassembled WGS sequence"/>
</dbReference>
<protein>
    <submittedName>
        <fullName evidence="2">Uncharacterized protein</fullName>
    </submittedName>
</protein>
<dbReference type="AlphaFoldDB" id="A0A2K3QD79"/>
<comment type="caution">
    <text evidence="2">The sequence shown here is derived from an EMBL/GenBank/DDBJ whole genome shotgun (WGS) entry which is preliminary data.</text>
</comment>
<feature type="compositionally biased region" description="Basic and acidic residues" evidence="1">
    <location>
        <begin position="114"/>
        <end position="124"/>
    </location>
</feature>
<feature type="compositionally biased region" description="Polar residues" evidence="1">
    <location>
        <begin position="145"/>
        <end position="156"/>
    </location>
</feature>
<dbReference type="OrthoDB" id="5359669at2759"/>
<evidence type="ECO:0000313" key="3">
    <source>
        <dbReference type="Proteomes" id="UP000236621"/>
    </source>
</evidence>
<keyword evidence="3" id="KW-1185">Reference proteome</keyword>
<feature type="region of interest" description="Disordered" evidence="1">
    <location>
        <begin position="108"/>
        <end position="170"/>
    </location>
</feature>
<gene>
    <name evidence="2" type="ORF">TCAP_04570</name>
</gene>
<name>A0A2K3QD79_9HYPO</name>
<accession>A0A2K3QD79</accession>
<sequence length="299" mass="32538">MASLRRQYSTASPVLAIQPHSLHQPPLSTASFAHRHAPPASFGAGAVGAPPLAPCLAAGRKRSRDEALINLEPDVHISMAEESREGWTYGEGMVLIKPEAGYVADASSQSGTWLEEKSASDEQARRRRQQAEQQLDLRSHKTQRIDNSIDQTSPLSAPNGDAAGVSGANGATVDGAREQLVIDDFTLHLGIGWRRISDDEDIQAAARGWARFIENHFALTNVRMGLESKGLQSYLVEASEGYFLFAENLRQGRLVSQTVDGALRNLQLSPPTFDGTEIQMEAEILQPSEPLADTEMKID</sequence>
<reference evidence="2 3" key="1">
    <citation type="submission" date="2017-08" db="EMBL/GenBank/DDBJ databases">
        <title>Harnessing the power of phylogenomics to disentangle the directionality and signatures of interkingdom host jumping in the parasitic fungal genus Tolypocladium.</title>
        <authorList>
            <person name="Quandt C.A."/>
            <person name="Patterson W."/>
            <person name="Spatafora J.W."/>
        </authorList>
    </citation>
    <scope>NUCLEOTIDE SEQUENCE [LARGE SCALE GENOMIC DNA]</scope>
    <source>
        <strain evidence="2 3">CBS 113982</strain>
    </source>
</reference>
<evidence type="ECO:0000256" key="1">
    <source>
        <dbReference type="SAM" id="MobiDB-lite"/>
    </source>
</evidence>
<evidence type="ECO:0000313" key="2">
    <source>
        <dbReference type="EMBL" id="PNY25492.1"/>
    </source>
</evidence>
<organism evidence="2 3">
    <name type="scientific">Tolypocladium capitatum</name>
    <dbReference type="NCBI Taxonomy" id="45235"/>
    <lineage>
        <taxon>Eukaryota</taxon>
        <taxon>Fungi</taxon>
        <taxon>Dikarya</taxon>
        <taxon>Ascomycota</taxon>
        <taxon>Pezizomycotina</taxon>
        <taxon>Sordariomycetes</taxon>
        <taxon>Hypocreomycetidae</taxon>
        <taxon>Hypocreales</taxon>
        <taxon>Ophiocordycipitaceae</taxon>
        <taxon>Tolypocladium</taxon>
    </lineage>
</organism>
<proteinExistence type="predicted"/>